<comment type="function">
    <text evidence="9">Involved in the gluconeogenesis. Catalyzes stereospecifically the conversion of dihydroxyacetone phosphate (DHAP) to D-glyceraldehyde-3-phosphate (G3P).</text>
</comment>
<keyword evidence="8 9" id="KW-0413">Isomerase</keyword>
<dbReference type="EMBL" id="AWFF01000001">
    <property type="protein sequence ID" value="KCZ57168.1"/>
    <property type="molecule type" value="Genomic_DNA"/>
</dbReference>
<dbReference type="PROSITE" id="PS51440">
    <property type="entry name" value="TIM_2"/>
    <property type="match status" value="1"/>
</dbReference>
<evidence type="ECO:0000256" key="1">
    <source>
        <dbReference type="ARBA" id="ARBA00000148"/>
    </source>
</evidence>
<dbReference type="GO" id="GO:0005829">
    <property type="term" value="C:cytosol"/>
    <property type="evidence" value="ECO:0007669"/>
    <property type="project" value="TreeGrafter"/>
</dbReference>
<comment type="subcellular location">
    <subcellularLocation>
        <location evidence="9 10">Cytoplasm</location>
    </subcellularLocation>
</comment>
<evidence type="ECO:0000313" key="12">
    <source>
        <dbReference type="Proteomes" id="UP000027037"/>
    </source>
</evidence>
<dbReference type="Gene3D" id="3.20.20.70">
    <property type="entry name" value="Aldolase class I"/>
    <property type="match status" value="1"/>
</dbReference>
<feature type="binding site" evidence="9">
    <location>
        <begin position="9"/>
        <end position="11"/>
    </location>
    <ligand>
        <name>substrate</name>
    </ligand>
</feature>
<dbReference type="SUPFAM" id="SSF51351">
    <property type="entry name" value="Triosephosphate isomerase (TIM)"/>
    <property type="match status" value="1"/>
</dbReference>
<protein>
    <recommendedName>
        <fullName evidence="9 10">Triosephosphate isomerase</fullName>
        <shortName evidence="9">TIM</shortName>
        <shortName evidence="9">TPI</shortName>
        <ecNumber evidence="9 10">5.3.1.1</ecNumber>
    </recommendedName>
    <alternativeName>
        <fullName evidence="9">Triose-phosphate isomerase</fullName>
    </alternativeName>
</protein>
<keyword evidence="7 9" id="KW-0324">Glycolysis</keyword>
<dbReference type="Pfam" id="PF00121">
    <property type="entry name" value="TIM"/>
    <property type="match status" value="1"/>
</dbReference>
<dbReference type="PATRIC" id="fig|1280946.3.peg.27"/>
<gene>
    <name evidence="9" type="primary">tpiA</name>
    <name evidence="11" type="ORF">HY29_00130</name>
</gene>
<name>A0A062UHL8_9PROT</name>
<evidence type="ECO:0000256" key="4">
    <source>
        <dbReference type="ARBA" id="ARBA00007422"/>
    </source>
</evidence>
<dbReference type="NCBIfam" id="TIGR00419">
    <property type="entry name" value="tim"/>
    <property type="match status" value="1"/>
</dbReference>
<dbReference type="RefSeq" id="WP_034789538.1">
    <property type="nucleotide sequence ID" value="NZ_AWFF01000001.1"/>
</dbReference>
<dbReference type="OrthoDB" id="9809429at2"/>
<organism evidence="11 12">
    <name type="scientific">Hyphomonas beringensis</name>
    <dbReference type="NCBI Taxonomy" id="1280946"/>
    <lineage>
        <taxon>Bacteria</taxon>
        <taxon>Pseudomonadati</taxon>
        <taxon>Pseudomonadota</taxon>
        <taxon>Alphaproteobacteria</taxon>
        <taxon>Hyphomonadales</taxon>
        <taxon>Hyphomonadaceae</taxon>
        <taxon>Hyphomonas</taxon>
    </lineage>
</organism>
<feature type="binding site" evidence="9">
    <location>
        <begin position="232"/>
        <end position="233"/>
    </location>
    <ligand>
        <name>substrate</name>
    </ligand>
</feature>
<feature type="binding site" evidence="9">
    <location>
        <position position="211"/>
    </location>
    <ligand>
        <name>substrate</name>
    </ligand>
</feature>
<dbReference type="GO" id="GO:0006096">
    <property type="term" value="P:glycolytic process"/>
    <property type="evidence" value="ECO:0007669"/>
    <property type="project" value="UniProtKB-UniRule"/>
</dbReference>
<evidence type="ECO:0000256" key="5">
    <source>
        <dbReference type="ARBA" id="ARBA00022432"/>
    </source>
</evidence>
<dbReference type="UniPathway" id="UPA01066"/>
<comment type="subunit">
    <text evidence="9 10">Homodimer.</text>
</comment>
<dbReference type="FunFam" id="3.20.20.70:FF:000016">
    <property type="entry name" value="Triosephosphate isomerase"/>
    <property type="match status" value="1"/>
</dbReference>
<feature type="active site" description="Proton acceptor" evidence="9">
    <location>
        <position position="165"/>
    </location>
</feature>
<evidence type="ECO:0000256" key="2">
    <source>
        <dbReference type="ARBA" id="ARBA00004680"/>
    </source>
</evidence>
<dbReference type="InterPro" id="IPR000652">
    <property type="entry name" value="Triosephosphate_isomerase"/>
</dbReference>
<dbReference type="Proteomes" id="UP000027037">
    <property type="component" value="Unassembled WGS sequence"/>
</dbReference>
<comment type="caution">
    <text evidence="11">The sequence shown here is derived from an EMBL/GenBank/DDBJ whole genome shotgun (WGS) entry which is preliminary data.</text>
</comment>
<sequence length="249" mass="25617">MARTLIAGNWKMNGLKESLGEIRTVASELGNGREGVEVLLCVPATLLALAAEAAEGSALKVGGETCHTAASGAHTGDISAEMLADAGASHVIVGHSERRMDHAETNETVAAQAEAALRAGLTPIICIGESLEQRKAGETLGFVASQIEGSIPAGADAEQIVIAYEPIWAIGTGEVASVEQIDEVHRAIRARLGERFGPEKADLIPLLYGGSMKPDNAGEILAVDDVNGGLIGGASLKAADFLAIYAQAK</sequence>
<comment type="pathway">
    <text evidence="2 9 10">Carbohydrate degradation; glycolysis; D-glyceraldehyde 3-phosphate from glycerone phosphate: step 1/1.</text>
</comment>
<evidence type="ECO:0000256" key="6">
    <source>
        <dbReference type="ARBA" id="ARBA00022490"/>
    </source>
</evidence>
<dbReference type="InterPro" id="IPR022896">
    <property type="entry name" value="TrioseP_Isoase_bac/euk"/>
</dbReference>
<feature type="active site" description="Electrophile" evidence="9">
    <location>
        <position position="95"/>
    </location>
</feature>
<comment type="pathway">
    <text evidence="3">Carbohydrate metabolism; erythritol degradation.</text>
</comment>
<dbReference type="HAMAP" id="MF_00147_B">
    <property type="entry name" value="TIM_B"/>
    <property type="match status" value="1"/>
</dbReference>
<dbReference type="GO" id="GO:0019563">
    <property type="term" value="P:glycerol catabolic process"/>
    <property type="evidence" value="ECO:0007669"/>
    <property type="project" value="TreeGrafter"/>
</dbReference>
<proteinExistence type="inferred from homology"/>
<dbReference type="InterPro" id="IPR020861">
    <property type="entry name" value="Triosephosphate_isomerase_AS"/>
</dbReference>
<dbReference type="InterPro" id="IPR013785">
    <property type="entry name" value="Aldolase_TIM"/>
</dbReference>
<feature type="binding site" evidence="9">
    <location>
        <position position="171"/>
    </location>
    <ligand>
        <name>substrate</name>
    </ligand>
</feature>
<dbReference type="UniPathway" id="UPA00109">
    <property type="reaction ID" value="UER00189"/>
</dbReference>
<dbReference type="GO" id="GO:0046166">
    <property type="term" value="P:glyceraldehyde-3-phosphate biosynthetic process"/>
    <property type="evidence" value="ECO:0007669"/>
    <property type="project" value="TreeGrafter"/>
</dbReference>
<keyword evidence="5 9" id="KW-0312">Gluconeogenesis</keyword>
<keyword evidence="12" id="KW-1185">Reference proteome</keyword>
<dbReference type="GO" id="GO:0006094">
    <property type="term" value="P:gluconeogenesis"/>
    <property type="evidence" value="ECO:0007669"/>
    <property type="project" value="UniProtKB-UniRule"/>
</dbReference>
<evidence type="ECO:0000256" key="9">
    <source>
        <dbReference type="HAMAP-Rule" id="MF_00147"/>
    </source>
</evidence>
<dbReference type="STRING" id="1280946.HY29_00130"/>
<dbReference type="PANTHER" id="PTHR21139">
    <property type="entry name" value="TRIOSEPHOSPHATE ISOMERASE"/>
    <property type="match status" value="1"/>
</dbReference>
<comment type="similarity">
    <text evidence="4 9 10">Belongs to the triosephosphate isomerase family.</text>
</comment>
<evidence type="ECO:0000256" key="7">
    <source>
        <dbReference type="ARBA" id="ARBA00023152"/>
    </source>
</evidence>
<reference evidence="11 12" key="1">
    <citation type="journal article" date="2014" name="Antonie Van Leeuwenhoek">
        <title>Hyphomonas beringensis sp. nov. and Hyphomonas chukchiensis sp. nov., isolated from surface seawater of the Bering Sea and Chukchi Sea.</title>
        <authorList>
            <person name="Li C."/>
            <person name="Lai Q."/>
            <person name="Li G."/>
            <person name="Dong C."/>
            <person name="Wang J."/>
            <person name="Liao Y."/>
            <person name="Shao Z."/>
        </authorList>
    </citation>
    <scope>NUCLEOTIDE SEQUENCE [LARGE SCALE GENOMIC DNA]</scope>
    <source>
        <strain evidence="11 12">25B14_1</strain>
    </source>
</reference>
<dbReference type="eggNOG" id="COG0149">
    <property type="taxonomic scope" value="Bacteria"/>
</dbReference>
<evidence type="ECO:0000256" key="3">
    <source>
        <dbReference type="ARBA" id="ARBA00004939"/>
    </source>
</evidence>
<comment type="catalytic activity">
    <reaction evidence="1">
        <text>L-erythrulose 1-phosphate = D-erythrulose 4-phosphate</text>
        <dbReference type="Rhea" id="RHEA:49588"/>
        <dbReference type="ChEBI" id="CHEBI:58002"/>
        <dbReference type="ChEBI" id="CHEBI:90796"/>
        <dbReference type="EC" id="5.3.1.33"/>
    </reaction>
</comment>
<dbReference type="EC" id="5.3.1.1" evidence="9 10"/>
<dbReference type="CDD" id="cd00311">
    <property type="entry name" value="TIM"/>
    <property type="match status" value="1"/>
</dbReference>
<dbReference type="PROSITE" id="PS00171">
    <property type="entry name" value="TIM_1"/>
    <property type="match status" value="1"/>
</dbReference>
<evidence type="ECO:0000256" key="10">
    <source>
        <dbReference type="RuleBase" id="RU363013"/>
    </source>
</evidence>
<dbReference type="AlphaFoldDB" id="A0A062UHL8"/>
<evidence type="ECO:0000256" key="8">
    <source>
        <dbReference type="ARBA" id="ARBA00023235"/>
    </source>
</evidence>
<comment type="catalytic activity">
    <reaction evidence="9 10">
        <text>D-glyceraldehyde 3-phosphate = dihydroxyacetone phosphate</text>
        <dbReference type="Rhea" id="RHEA:18585"/>
        <dbReference type="ChEBI" id="CHEBI:57642"/>
        <dbReference type="ChEBI" id="CHEBI:59776"/>
        <dbReference type="EC" id="5.3.1.1"/>
    </reaction>
</comment>
<evidence type="ECO:0000313" key="11">
    <source>
        <dbReference type="EMBL" id="KCZ57168.1"/>
    </source>
</evidence>
<accession>A0A062UHL8</accession>
<keyword evidence="6 9" id="KW-0963">Cytoplasm</keyword>
<dbReference type="InterPro" id="IPR035990">
    <property type="entry name" value="TIM_sf"/>
</dbReference>
<dbReference type="UniPathway" id="UPA00138"/>
<dbReference type="GO" id="GO:0004807">
    <property type="term" value="F:triose-phosphate isomerase activity"/>
    <property type="evidence" value="ECO:0007669"/>
    <property type="project" value="UniProtKB-UniRule"/>
</dbReference>
<comment type="pathway">
    <text evidence="9 10">Carbohydrate biosynthesis; gluconeogenesis.</text>
</comment>
<dbReference type="PANTHER" id="PTHR21139:SF42">
    <property type="entry name" value="TRIOSEPHOSPHATE ISOMERASE"/>
    <property type="match status" value="1"/>
</dbReference>